<protein>
    <submittedName>
        <fullName evidence="2">Uncharacterized protein</fullName>
    </submittedName>
</protein>
<proteinExistence type="predicted"/>
<sequence length="156" mass="17416">MAKTKPGKKDLDSYNIKGTNRVVRPGDCVLMRPSDSDKPPYVAKVEKLEADHRNNVKMSSPGRAGGVGVPHRWVKGSLVSLHGLEQSSPHELAFEIRVETQPLRYQKHPRGRGKNAEVTRENPSKTIVCGHKLFHVTYEDLRTNGIAQARRKGNSE</sequence>
<organism evidence="2 3">
    <name type="scientific">Capsicum annuum</name>
    <name type="common">Capsicum pepper</name>
    <dbReference type="NCBI Taxonomy" id="4072"/>
    <lineage>
        <taxon>Eukaryota</taxon>
        <taxon>Viridiplantae</taxon>
        <taxon>Streptophyta</taxon>
        <taxon>Embryophyta</taxon>
        <taxon>Tracheophyta</taxon>
        <taxon>Spermatophyta</taxon>
        <taxon>Magnoliopsida</taxon>
        <taxon>eudicotyledons</taxon>
        <taxon>Gunneridae</taxon>
        <taxon>Pentapetalae</taxon>
        <taxon>asterids</taxon>
        <taxon>lamiids</taxon>
        <taxon>Solanales</taxon>
        <taxon>Solanaceae</taxon>
        <taxon>Solanoideae</taxon>
        <taxon>Capsiceae</taxon>
        <taxon>Capsicum</taxon>
    </lineage>
</organism>
<reference evidence="2 3" key="1">
    <citation type="journal article" date="2014" name="Nat. Genet.">
        <title>Genome sequence of the hot pepper provides insights into the evolution of pungency in Capsicum species.</title>
        <authorList>
            <person name="Kim S."/>
            <person name="Park M."/>
            <person name="Yeom S.I."/>
            <person name="Kim Y.M."/>
            <person name="Lee J.M."/>
            <person name="Lee H.A."/>
            <person name="Seo E."/>
            <person name="Choi J."/>
            <person name="Cheong K."/>
            <person name="Kim K.T."/>
            <person name="Jung K."/>
            <person name="Lee G.W."/>
            <person name="Oh S.K."/>
            <person name="Bae C."/>
            <person name="Kim S.B."/>
            <person name="Lee H.Y."/>
            <person name="Kim S.Y."/>
            <person name="Kim M.S."/>
            <person name="Kang B.C."/>
            <person name="Jo Y.D."/>
            <person name="Yang H.B."/>
            <person name="Jeong H.J."/>
            <person name="Kang W.H."/>
            <person name="Kwon J.K."/>
            <person name="Shin C."/>
            <person name="Lim J.Y."/>
            <person name="Park J.H."/>
            <person name="Huh J.H."/>
            <person name="Kim J.S."/>
            <person name="Kim B.D."/>
            <person name="Cohen O."/>
            <person name="Paran I."/>
            <person name="Suh M.C."/>
            <person name="Lee S.B."/>
            <person name="Kim Y.K."/>
            <person name="Shin Y."/>
            <person name="Noh S.J."/>
            <person name="Park J."/>
            <person name="Seo Y.S."/>
            <person name="Kwon S.Y."/>
            <person name="Kim H.A."/>
            <person name="Park J.M."/>
            <person name="Kim H.J."/>
            <person name="Choi S.B."/>
            <person name="Bosland P.W."/>
            <person name="Reeves G."/>
            <person name="Jo S.H."/>
            <person name="Lee B.W."/>
            <person name="Cho H.T."/>
            <person name="Choi H.S."/>
            <person name="Lee M.S."/>
            <person name="Yu Y."/>
            <person name="Do Choi Y."/>
            <person name="Park B.S."/>
            <person name="van Deynze A."/>
            <person name="Ashrafi H."/>
            <person name="Hill T."/>
            <person name="Kim W.T."/>
            <person name="Pai H.S."/>
            <person name="Ahn H.K."/>
            <person name="Yeam I."/>
            <person name="Giovannoni J.J."/>
            <person name="Rose J.K."/>
            <person name="Sorensen I."/>
            <person name="Lee S.J."/>
            <person name="Kim R.W."/>
            <person name="Choi I.Y."/>
            <person name="Choi B.S."/>
            <person name="Lim J.S."/>
            <person name="Lee Y.H."/>
            <person name="Choi D."/>
        </authorList>
    </citation>
    <scope>NUCLEOTIDE SEQUENCE [LARGE SCALE GENOMIC DNA]</scope>
    <source>
        <strain evidence="3">cv. CM334</strain>
    </source>
</reference>
<evidence type="ECO:0000313" key="3">
    <source>
        <dbReference type="Proteomes" id="UP000222542"/>
    </source>
</evidence>
<name>A0A2G2ZTY1_CAPAN</name>
<dbReference type="Proteomes" id="UP000222542">
    <property type="component" value="Unassembled WGS sequence"/>
</dbReference>
<evidence type="ECO:0000313" key="2">
    <source>
        <dbReference type="EMBL" id="PHT85401.1"/>
    </source>
</evidence>
<keyword evidence="3" id="KW-1185">Reference proteome</keyword>
<feature type="compositionally biased region" description="Basic and acidic residues" evidence="1">
    <location>
        <begin position="114"/>
        <end position="123"/>
    </location>
</feature>
<dbReference type="Gramene" id="PHT85401">
    <property type="protein sequence ID" value="PHT85401"/>
    <property type="gene ID" value="T459_07507"/>
</dbReference>
<dbReference type="InterPro" id="IPR043151">
    <property type="entry name" value="BAH_sf"/>
</dbReference>
<feature type="region of interest" description="Disordered" evidence="1">
    <location>
        <begin position="104"/>
        <end position="123"/>
    </location>
</feature>
<accession>A0A2G2ZTY1</accession>
<dbReference type="PANTHER" id="PTHR46364">
    <property type="entry name" value="OS08G0421900 PROTEIN"/>
    <property type="match status" value="1"/>
</dbReference>
<reference evidence="2 3" key="2">
    <citation type="journal article" date="2017" name="Genome Biol.">
        <title>New reference genome sequences of hot pepper reveal the massive evolution of plant disease-resistance genes by retroduplication.</title>
        <authorList>
            <person name="Kim S."/>
            <person name="Park J."/>
            <person name="Yeom S.I."/>
            <person name="Kim Y.M."/>
            <person name="Seo E."/>
            <person name="Kim K.T."/>
            <person name="Kim M.S."/>
            <person name="Lee J.M."/>
            <person name="Cheong K."/>
            <person name="Shin H.S."/>
            <person name="Kim S.B."/>
            <person name="Han K."/>
            <person name="Lee J."/>
            <person name="Park M."/>
            <person name="Lee H.A."/>
            <person name="Lee H.Y."/>
            <person name="Lee Y."/>
            <person name="Oh S."/>
            <person name="Lee J.H."/>
            <person name="Choi E."/>
            <person name="Choi E."/>
            <person name="Lee S.E."/>
            <person name="Jeon J."/>
            <person name="Kim H."/>
            <person name="Choi G."/>
            <person name="Song H."/>
            <person name="Lee J."/>
            <person name="Lee S.C."/>
            <person name="Kwon J.K."/>
            <person name="Lee H.Y."/>
            <person name="Koo N."/>
            <person name="Hong Y."/>
            <person name="Kim R.W."/>
            <person name="Kang W.H."/>
            <person name="Huh J.H."/>
            <person name="Kang B.C."/>
            <person name="Yang T.J."/>
            <person name="Lee Y.H."/>
            <person name="Bennetzen J.L."/>
            <person name="Choi D."/>
        </authorList>
    </citation>
    <scope>NUCLEOTIDE SEQUENCE [LARGE SCALE GENOMIC DNA]</scope>
    <source>
        <strain evidence="3">cv. CM334</strain>
    </source>
</reference>
<gene>
    <name evidence="2" type="ORF">T459_07507</name>
</gene>
<dbReference type="STRING" id="4072.A0A2G2ZTY1"/>
<evidence type="ECO:0000256" key="1">
    <source>
        <dbReference type="SAM" id="MobiDB-lite"/>
    </source>
</evidence>
<dbReference type="AlphaFoldDB" id="A0A2G2ZTY1"/>
<dbReference type="Gene3D" id="2.30.30.490">
    <property type="match status" value="1"/>
</dbReference>
<dbReference type="EMBL" id="AYRZ02000003">
    <property type="protein sequence ID" value="PHT85401.1"/>
    <property type="molecule type" value="Genomic_DNA"/>
</dbReference>
<comment type="caution">
    <text evidence="2">The sequence shown here is derived from an EMBL/GenBank/DDBJ whole genome shotgun (WGS) entry which is preliminary data.</text>
</comment>